<keyword evidence="4" id="KW-0326">Glycosidase</keyword>
<gene>
    <name evidence="5" type="ORF">S12H4_24515</name>
</gene>
<keyword evidence="3" id="KW-0378">Hydrolase</keyword>
<dbReference type="SUPFAM" id="SSF51445">
    <property type="entry name" value="(Trans)glycosidases"/>
    <property type="match status" value="1"/>
</dbReference>
<evidence type="ECO:0000256" key="1">
    <source>
        <dbReference type="ARBA" id="ARBA00010838"/>
    </source>
</evidence>
<dbReference type="InterPro" id="IPR001360">
    <property type="entry name" value="Glyco_hydro_1"/>
</dbReference>
<dbReference type="EMBL" id="BARW01013331">
    <property type="protein sequence ID" value="GAI78736.1"/>
    <property type="molecule type" value="Genomic_DNA"/>
</dbReference>
<evidence type="ECO:0000313" key="5">
    <source>
        <dbReference type="EMBL" id="GAI78736.1"/>
    </source>
</evidence>
<dbReference type="AlphaFoldDB" id="X1SHV0"/>
<dbReference type="PANTHER" id="PTHR10353">
    <property type="entry name" value="GLYCOSYL HYDROLASE"/>
    <property type="match status" value="1"/>
</dbReference>
<dbReference type="PRINTS" id="PR00131">
    <property type="entry name" value="GLHYDRLASE1"/>
</dbReference>
<dbReference type="InterPro" id="IPR018120">
    <property type="entry name" value="Glyco_hydro_1_AS"/>
</dbReference>
<evidence type="ECO:0000256" key="3">
    <source>
        <dbReference type="ARBA" id="ARBA00022801"/>
    </source>
</evidence>
<dbReference type="GO" id="GO:0008422">
    <property type="term" value="F:beta-glucosidase activity"/>
    <property type="evidence" value="ECO:0007669"/>
    <property type="project" value="TreeGrafter"/>
</dbReference>
<feature type="non-terminal residue" evidence="5">
    <location>
        <position position="1"/>
    </location>
</feature>
<proteinExistence type="inferred from homology"/>
<reference evidence="5" key="1">
    <citation type="journal article" date="2014" name="Front. Microbiol.">
        <title>High frequency of phylogenetically diverse reductive dehalogenase-homologous genes in deep subseafloor sedimentary metagenomes.</title>
        <authorList>
            <person name="Kawai M."/>
            <person name="Futagami T."/>
            <person name="Toyoda A."/>
            <person name="Takaki Y."/>
            <person name="Nishi S."/>
            <person name="Hori S."/>
            <person name="Arai W."/>
            <person name="Tsubouchi T."/>
            <person name="Morono Y."/>
            <person name="Uchiyama I."/>
            <person name="Ito T."/>
            <person name="Fujiyama A."/>
            <person name="Inagaki F."/>
            <person name="Takami H."/>
        </authorList>
    </citation>
    <scope>NUCLEOTIDE SEQUENCE</scope>
    <source>
        <strain evidence="5">Expedition CK06-06</strain>
    </source>
</reference>
<evidence type="ECO:0000256" key="4">
    <source>
        <dbReference type="ARBA" id="ARBA00023295"/>
    </source>
</evidence>
<dbReference type="PANTHER" id="PTHR10353:SF36">
    <property type="entry name" value="LP05116P"/>
    <property type="match status" value="1"/>
</dbReference>
<dbReference type="InterPro" id="IPR017853">
    <property type="entry name" value="GH"/>
</dbReference>
<feature type="non-terminal residue" evidence="5">
    <location>
        <position position="153"/>
    </location>
</feature>
<dbReference type="GO" id="GO:0016052">
    <property type="term" value="P:carbohydrate catabolic process"/>
    <property type="evidence" value="ECO:0007669"/>
    <property type="project" value="TreeGrafter"/>
</dbReference>
<name>X1SHV0_9ZZZZ</name>
<comment type="caution">
    <text evidence="5">The sequence shown here is derived from an EMBL/GenBank/DDBJ whole genome shotgun (WGS) entry which is preliminary data.</text>
</comment>
<dbReference type="Pfam" id="PF00232">
    <property type="entry name" value="Glyco_hydro_1"/>
    <property type="match status" value="1"/>
</dbReference>
<dbReference type="EC" id="3.2.1.21" evidence="2"/>
<dbReference type="PROSITE" id="PS00572">
    <property type="entry name" value="GLYCOSYL_HYDROL_F1_1"/>
    <property type="match status" value="1"/>
</dbReference>
<protein>
    <recommendedName>
        <fullName evidence="2">beta-glucosidase</fullName>
        <ecNumber evidence="2">3.2.1.21</ecNumber>
    </recommendedName>
</protein>
<dbReference type="Gene3D" id="3.20.20.80">
    <property type="entry name" value="Glycosidases"/>
    <property type="match status" value="1"/>
</dbReference>
<sequence>TWFADPMVLGKYPEDGIKLFESEMPTVADGDMRTICQPLDFYGVNIYQGWTVRASSDSGATLVRIPDGPPLTTMEWPVTPKALYWGPRFLFERYQLPIVITENGMANCDWIHRDGKVHDPQRIDFIARYLSQFKRAIDDGVVAKGYFLWSLMD</sequence>
<organism evidence="5">
    <name type="scientific">marine sediment metagenome</name>
    <dbReference type="NCBI Taxonomy" id="412755"/>
    <lineage>
        <taxon>unclassified sequences</taxon>
        <taxon>metagenomes</taxon>
        <taxon>ecological metagenomes</taxon>
    </lineage>
</organism>
<evidence type="ECO:0000256" key="2">
    <source>
        <dbReference type="ARBA" id="ARBA00012744"/>
    </source>
</evidence>
<dbReference type="GO" id="GO:0005829">
    <property type="term" value="C:cytosol"/>
    <property type="evidence" value="ECO:0007669"/>
    <property type="project" value="TreeGrafter"/>
</dbReference>
<comment type="similarity">
    <text evidence="1">Belongs to the glycosyl hydrolase 1 family.</text>
</comment>
<accession>X1SHV0</accession>